<accession>A0A2K9LM30</accession>
<dbReference type="AlphaFoldDB" id="A0A2K9LM30"/>
<keyword evidence="4" id="KW-1185">Reference proteome</keyword>
<sequence>MNLTHNKKIRLVSTIAIVLIVGWLLLLNHQHEVQKKQHAEVVTAVARLKQEFIVSYLAQGEFPRNNKQANLPPPEQLTIGPIKELVVMRDSRLFMALQFEDGPKSTLFLTPEMNSNDQFSWFCRSPNLSEELKSTLFQGCHVTTENLSLAQASALQYVPRRKSRTPEPEKLDIKLPPAPPKQEPTAELDVKPCEDTDSKQLLVHDDGIGIWDFTDGPTLSDFIPLNINRPQGIAARIGSTLFVAQNSYIWYADTKQKPITLQKSSVWIKPGTQLFSTGRQLIWITPDNLMFVGDVCYPPNIRIIHDTNLRLSGNRKVVNLTIAEGQLHVLSRYESDWTNSSTLNIYRLKENGALVHQFNFNFRGNANSMYRSEPYLLIANGRDGLSIKQRTSDHRWMETESISAADFIMDAVLKENTLWVADRSAGLIVYRRRSEKAPWEQVDQKEFDFPAFHLQWFKHGIRVSSATRHAWVPHQAPQTARILQPTISPGSG</sequence>
<feature type="region of interest" description="Disordered" evidence="1">
    <location>
        <begin position="158"/>
        <end position="188"/>
    </location>
</feature>
<reference evidence="4" key="1">
    <citation type="submission" date="2017-08" db="EMBL/GenBank/DDBJ databases">
        <title>Direct submision.</title>
        <authorList>
            <person name="Kim S.-J."/>
            <person name="Rhee S.-K."/>
        </authorList>
    </citation>
    <scope>NUCLEOTIDE SEQUENCE [LARGE SCALE GENOMIC DNA]</scope>
    <source>
        <strain evidence="4">GI5</strain>
    </source>
</reference>
<dbReference type="RefSeq" id="WP_101893913.1">
    <property type="nucleotide sequence ID" value="NZ_CP022684.1"/>
</dbReference>
<dbReference type="EMBL" id="CP022684">
    <property type="protein sequence ID" value="AUM12545.1"/>
    <property type="molecule type" value="Genomic_DNA"/>
</dbReference>
<keyword evidence="2" id="KW-1133">Transmembrane helix</keyword>
<keyword evidence="2" id="KW-0472">Membrane</keyword>
<feature type="transmembrane region" description="Helical" evidence="2">
    <location>
        <begin position="9"/>
        <end position="27"/>
    </location>
</feature>
<keyword evidence="2" id="KW-0812">Transmembrane</keyword>
<evidence type="ECO:0000256" key="2">
    <source>
        <dbReference type="SAM" id="Phobius"/>
    </source>
</evidence>
<evidence type="ECO:0000256" key="1">
    <source>
        <dbReference type="SAM" id="MobiDB-lite"/>
    </source>
</evidence>
<evidence type="ECO:0000313" key="4">
    <source>
        <dbReference type="Proteomes" id="UP000235116"/>
    </source>
</evidence>
<dbReference type="OrthoDB" id="5918848at2"/>
<feature type="compositionally biased region" description="Basic and acidic residues" evidence="1">
    <location>
        <begin position="164"/>
        <end position="173"/>
    </location>
</feature>
<dbReference type="Gene3D" id="3.30.700.10">
    <property type="entry name" value="Glycoprotein, Type 4 Pilin"/>
    <property type="match status" value="1"/>
</dbReference>
<protein>
    <submittedName>
        <fullName evidence="3">Uncharacterized protein</fullName>
    </submittedName>
</protein>
<dbReference type="Proteomes" id="UP000235116">
    <property type="component" value="Chromosome"/>
</dbReference>
<proteinExistence type="predicted"/>
<gene>
    <name evidence="3" type="ORF">Kalk_08985</name>
</gene>
<name>A0A2K9LM30_9GAMM</name>
<dbReference type="KEGG" id="kak:Kalk_08985"/>
<evidence type="ECO:0000313" key="3">
    <source>
        <dbReference type="EMBL" id="AUM12545.1"/>
    </source>
</evidence>
<dbReference type="SUPFAM" id="SSF63829">
    <property type="entry name" value="Calcium-dependent phosphotriesterase"/>
    <property type="match status" value="1"/>
</dbReference>
<organism evidence="3 4">
    <name type="scientific">Ketobacter alkanivorans</name>
    <dbReference type="NCBI Taxonomy" id="1917421"/>
    <lineage>
        <taxon>Bacteria</taxon>
        <taxon>Pseudomonadati</taxon>
        <taxon>Pseudomonadota</taxon>
        <taxon>Gammaproteobacteria</taxon>
        <taxon>Pseudomonadales</taxon>
        <taxon>Ketobacteraceae</taxon>
        <taxon>Ketobacter</taxon>
    </lineage>
</organism>